<keyword evidence="2" id="KW-1185">Reference proteome</keyword>
<name>E8ZJE1_MYCHL</name>
<dbReference type="EMBL" id="FR773153">
    <property type="protein sequence ID" value="CBY93262.1"/>
    <property type="molecule type" value="Genomic_DNA"/>
</dbReference>
<dbReference type="Proteomes" id="UP000008637">
    <property type="component" value="Chromosome"/>
</dbReference>
<dbReference type="AlphaFoldDB" id="E8ZJE1"/>
<gene>
    <name evidence="1" type="ORF">HF1_12540</name>
</gene>
<evidence type="ECO:0000313" key="1">
    <source>
        <dbReference type="EMBL" id="CBY93262.1"/>
    </source>
</evidence>
<evidence type="ECO:0000313" key="2">
    <source>
        <dbReference type="Proteomes" id="UP000008637"/>
    </source>
</evidence>
<proteinExistence type="predicted"/>
<accession>E8ZJE1</accession>
<dbReference type="KEGG" id="mha:HF1_12540"/>
<dbReference type="HOGENOM" id="CLU_098620_0_0_14"/>
<dbReference type="OrthoDB" id="9826336at2"/>
<organism evidence="1 2">
    <name type="scientific">Mycoplasma haemofelis (strain Langford 1)</name>
    <name type="common">Haemobartonella felis</name>
    <dbReference type="NCBI Taxonomy" id="941640"/>
    <lineage>
        <taxon>Bacteria</taxon>
        <taxon>Bacillati</taxon>
        <taxon>Mycoplasmatota</taxon>
        <taxon>Mollicutes</taxon>
        <taxon>Mycoplasmataceae</taxon>
        <taxon>Mycoplasma</taxon>
    </lineage>
</organism>
<reference evidence="1 2" key="1">
    <citation type="journal article" date="2011" name="J. Bacteriol.">
        <title>Complete genome sequence of Mycoplasma haemofelis, a hemotropic mycoplasma.</title>
        <authorList>
            <person name="Barker E.N."/>
            <person name="Helps C.R."/>
            <person name="Peters I.R."/>
            <person name="Darby A.C."/>
            <person name="Radford A.D."/>
            <person name="Tasker S."/>
        </authorList>
    </citation>
    <scope>NUCLEOTIDE SEQUENCE [LARGE SCALE GENOMIC DNA]</scope>
    <source>
        <strain evidence="1 2">Langford 1</strain>
    </source>
</reference>
<protein>
    <submittedName>
        <fullName evidence="1">Uncharacterized protein</fullName>
    </submittedName>
</protein>
<sequence>MSILLDKVALGLGSAGGAAGLGYLASQHVFSGDDGKMLVSKLFEQEGRTILAKESDEAQWKERWKAYVESGTDSWKLEGYETAKSNTEVVPPSFKDKCISSFKSKITGTSDSLYQEVIKNCSKKFKVSELVNSNTKITKLNTESGQETEWKAAWKNYLDDNGDNNPWALSDWSNSKGKPEQLSTDFKNKCKAKVEEQVFGEKDPNFSNFVRWCSQVSS</sequence>